<evidence type="ECO:0000256" key="2">
    <source>
        <dbReference type="ARBA" id="ARBA00007664"/>
    </source>
</evidence>
<proteinExistence type="inferred from homology"/>
<comment type="similarity">
    <text evidence="2">Belongs to the peptidase S1 family.</text>
</comment>
<dbReference type="GO" id="GO:0004252">
    <property type="term" value="F:serine-type endopeptidase activity"/>
    <property type="evidence" value="ECO:0007669"/>
    <property type="project" value="InterPro"/>
</dbReference>
<gene>
    <name evidence="9" type="primary">gip</name>
</gene>
<dbReference type="AlphaFoldDB" id="B0B0H5"/>
<evidence type="ECO:0000256" key="4">
    <source>
        <dbReference type="ARBA" id="ARBA00022729"/>
    </source>
</evidence>
<evidence type="ECO:0000256" key="3">
    <source>
        <dbReference type="ARBA" id="ARBA00022525"/>
    </source>
</evidence>
<dbReference type="PANTHER" id="PTHR24276">
    <property type="entry name" value="POLYSERASE-RELATED"/>
    <property type="match status" value="1"/>
</dbReference>
<dbReference type="PROSITE" id="PS50240">
    <property type="entry name" value="TRYPSIN_DOM"/>
    <property type="match status" value="1"/>
</dbReference>
<reference evidence="9" key="1">
    <citation type="submission" date="2006-04" db="EMBL/GenBank/DDBJ databases">
        <title>Characterization of Glucanase Inhibitor Protein (GIP) from Phytophthora cinnamomi.</title>
        <authorList>
            <person name="Carvalho C.M.S."/>
            <person name="Meirinho S.G."/>
            <person name="Choupina A.B."/>
        </authorList>
    </citation>
    <scope>NUCLEOTIDE SEQUENCE</scope>
</reference>
<dbReference type="PRINTS" id="PR00722">
    <property type="entry name" value="CHYMOTRYPSIN"/>
</dbReference>
<evidence type="ECO:0000259" key="8">
    <source>
        <dbReference type="PROSITE" id="PS50240"/>
    </source>
</evidence>
<dbReference type="Pfam" id="PF00089">
    <property type="entry name" value="Trypsin"/>
    <property type="match status" value="1"/>
</dbReference>
<keyword evidence="6" id="KW-1015">Disulfide bond</keyword>
<evidence type="ECO:0000256" key="5">
    <source>
        <dbReference type="ARBA" id="ARBA00023026"/>
    </source>
</evidence>
<dbReference type="InterPro" id="IPR009003">
    <property type="entry name" value="Peptidase_S1_PA"/>
</dbReference>
<dbReference type="InterPro" id="IPR043504">
    <property type="entry name" value="Peptidase_S1_PA_chymotrypsin"/>
</dbReference>
<sequence>MFTSGRAKRSIQWAFVNRSLLYLTSTSSSNGYPPLRNLPRTAHSISPSSANHDGCLHRRHCTHCGGALISPTHVLTTASCTAYEEGSSIPHWAAVGTHYINGAKDGERIKIVSTKNHTLYNSSSFSYNFAVLTLENPSKFAPVKLPKADGSDIFPRGGRRLCRWGDTSYPNGKPSDELQSVDLRVWGDNACENKFLVDKSSLCAGGDAGKDSCIGDTGDPLIKENGRGDADDIVIGLSGWGAGCGDKGIPAVYSRVSAGIEWINSIIKA</sequence>
<dbReference type="GO" id="GO:0006508">
    <property type="term" value="P:proteolysis"/>
    <property type="evidence" value="ECO:0007669"/>
    <property type="project" value="InterPro"/>
</dbReference>
<accession>B0B0H5</accession>
<evidence type="ECO:0000256" key="6">
    <source>
        <dbReference type="ARBA" id="ARBA00023157"/>
    </source>
</evidence>
<dbReference type="EMBL" id="AM259384">
    <property type="protein sequence ID" value="CAJ90742.1"/>
    <property type="molecule type" value="Genomic_DNA"/>
</dbReference>
<keyword evidence="5" id="KW-0843">Virulence</keyword>
<organism evidence="9">
    <name type="scientific">Phytophthora cinnamomi</name>
    <name type="common">Cinnamon fungus</name>
    <dbReference type="NCBI Taxonomy" id="4785"/>
    <lineage>
        <taxon>Eukaryota</taxon>
        <taxon>Sar</taxon>
        <taxon>Stramenopiles</taxon>
        <taxon>Oomycota</taxon>
        <taxon>Peronosporomycetes</taxon>
        <taxon>Peronosporales</taxon>
        <taxon>Peronosporaceae</taxon>
        <taxon>Phytophthora</taxon>
    </lineage>
</organism>
<evidence type="ECO:0000313" key="9">
    <source>
        <dbReference type="EMBL" id="CAJ90742.1"/>
    </source>
</evidence>
<evidence type="ECO:0000256" key="1">
    <source>
        <dbReference type="ARBA" id="ARBA00004613"/>
    </source>
</evidence>
<evidence type="ECO:0000256" key="7">
    <source>
        <dbReference type="ARBA" id="ARBA00023180"/>
    </source>
</evidence>
<protein>
    <submittedName>
        <fullName evidence="9">Glucanase inhibitor protein</fullName>
    </submittedName>
</protein>
<dbReference type="GO" id="GO:0005576">
    <property type="term" value="C:extracellular region"/>
    <property type="evidence" value="ECO:0007669"/>
    <property type="project" value="UniProtKB-SubCell"/>
</dbReference>
<dbReference type="Gene3D" id="2.40.10.10">
    <property type="entry name" value="Trypsin-like serine proteases"/>
    <property type="match status" value="1"/>
</dbReference>
<dbReference type="SUPFAM" id="SSF50494">
    <property type="entry name" value="Trypsin-like serine proteases"/>
    <property type="match status" value="1"/>
</dbReference>
<dbReference type="InterPro" id="IPR001314">
    <property type="entry name" value="Peptidase_S1A"/>
</dbReference>
<dbReference type="SMART" id="SM00020">
    <property type="entry name" value="Tryp_SPc"/>
    <property type="match status" value="1"/>
</dbReference>
<feature type="domain" description="Peptidase S1" evidence="8">
    <location>
        <begin position="15"/>
        <end position="268"/>
    </location>
</feature>
<dbReference type="InterPro" id="IPR050430">
    <property type="entry name" value="Peptidase_S1"/>
</dbReference>
<name>B0B0H5_PHYCI</name>
<dbReference type="VEuPathDB" id="FungiDB:IUM83_03748"/>
<keyword evidence="4" id="KW-0732">Signal</keyword>
<dbReference type="InterPro" id="IPR001254">
    <property type="entry name" value="Trypsin_dom"/>
</dbReference>
<keyword evidence="7" id="KW-0325">Glycoprotein</keyword>
<dbReference type="CDD" id="cd00190">
    <property type="entry name" value="Tryp_SPc"/>
    <property type="match status" value="1"/>
</dbReference>
<dbReference type="PANTHER" id="PTHR24276:SF98">
    <property type="entry name" value="FI18310P1-RELATED"/>
    <property type="match status" value="1"/>
</dbReference>
<comment type="subcellular location">
    <subcellularLocation>
        <location evidence="1">Secreted</location>
    </subcellularLocation>
</comment>
<keyword evidence="3" id="KW-0964">Secreted</keyword>